<dbReference type="SMART" id="SM00014">
    <property type="entry name" value="acidPPc"/>
    <property type="match status" value="1"/>
</dbReference>
<feature type="domain" description="Phosphatidic acid phosphatase type 2/haloperoxidase" evidence="2">
    <location>
        <begin position="56"/>
        <end position="164"/>
    </location>
</feature>
<feature type="transmembrane region" description="Helical" evidence="1">
    <location>
        <begin position="56"/>
        <end position="79"/>
    </location>
</feature>
<accession>A0A162J4S7</accession>
<dbReference type="InterPro" id="IPR036938">
    <property type="entry name" value="PAP2/HPO_sf"/>
</dbReference>
<dbReference type="OrthoDB" id="9789113at2"/>
<dbReference type="RefSeq" id="WP_063554769.1">
    <property type="nucleotide sequence ID" value="NZ_LITT01000011.1"/>
</dbReference>
<dbReference type="AlphaFoldDB" id="A0A162J4S7"/>
<keyword evidence="1" id="KW-1133">Transmembrane helix</keyword>
<comment type="caution">
    <text evidence="3">The sequence shown here is derived from an EMBL/GenBank/DDBJ whole genome shotgun (WGS) entry which is preliminary data.</text>
</comment>
<keyword evidence="1" id="KW-0472">Membrane</keyword>
<feature type="transmembrane region" description="Helical" evidence="1">
    <location>
        <begin position="147"/>
        <end position="165"/>
    </location>
</feature>
<dbReference type="EC" id="3.6.1.27" evidence="3"/>
<name>A0A162J4S7_9CLOT</name>
<dbReference type="PATRIC" id="fig|1538.10.peg.109"/>
<sequence>MNMELFRLINNLANKNSILDSIMIFFSKDVPYIFMAALAAVFILGIVKTNSDYRKIAFSTFVITVINLILSFIIGGIYYEDRPFVHNKVNLLFTHVKDASFPSDHAMGTMSIALGLGKYNKVLSLMLTILSVIVGFSRVYVGQHYPMDVIGAYMIVCGTSYIYNLKLRSKIENLYEILEKKLITLGKFSRLYNKQNLRSTKTTFKNQ</sequence>
<evidence type="ECO:0000259" key="2">
    <source>
        <dbReference type="SMART" id="SM00014"/>
    </source>
</evidence>
<feature type="transmembrane region" description="Helical" evidence="1">
    <location>
        <begin position="123"/>
        <end position="141"/>
    </location>
</feature>
<dbReference type="CDD" id="cd03385">
    <property type="entry name" value="PAP2_BcrC_like"/>
    <property type="match status" value="1"/>
</dbReference>
<dbReference type="Pfam" id="PF01569">
    <property type="entry name" value="PAP2"/>
    <property type="match status" value="1"/>
</dbReference>
<reference evidence="3 4" key="1">
    <citation type="journal article" date="2015" name="Biotechnol. Bioeng.">
        <title>Genome sequence and phenotypic characterization of Caulobacter segnis.</title>
        <authorList>
            <person name="Patel S."/>
            <person name="Fletcher B."/>
            <person name="Scott D.C."/>
            <person name="Ely B."/>
        </authorList>
    </citation>
    <scope>NUCLEOTIDE SEQUENCE [LARGE SCALE GENOMIC DNA]</scope>
    <source>
        <strain evidence="3 4">ERI-2</strain>
    </source>
</reference>
<evidence type="ECO:0000256" key="1">
    <source>
        <dbReference type="SAM" id="Phobius"/>
    </source>
</evidence>
<dbReference type="EMBL" id="LITT01000011">
    <property type="protein sequence ID" value="OAA90305.1"/>
    <property type="molecule type" value="Genomic_DNA"/>
</dbReference>
<dbReference type="PANTHER" id="PTHR14969">
    <property type="entry name" value="SPHINGOSINE-1-PHOSPHATE PHOSPHOHYDROLASE"/>
    <property type="match status" value="1"/>
</dbReference>
<evidence type="ECO:0000313" key="3">
    <source>
        <dbReference type="EMBL" id="OAA90305.1"/>
    </source>
</evidence>
<protein>
    <submittedName>
        <fullName evidence="3">Undecaprenyl-diphosphatase BcrC</fullName>
        <ecNumber evidence="3">3.6.1.27</ecNumber>
    </submittedName>
</protein>
<dbReference type="PANTHER" id="PTHR14969:SF58">
    <property type="entry name" value="UNDECAPRENYL-DIPHOSPHATASE BCRC"/>
    <property type="match status" value="1"/>
</dbReference>
<dbReference type="GO" id="GO:0005886">
    <property type="term" value="C:plasma membrane"/>
    <property type="evidence" value="ECO:0007669"/>
    <property type="project" value="InterPro"/>
</dbReference>
<feature type="transmembrane region" description="Helical" evidence="1">
    <location>
        <begin position="30"/>
        <end position="47"/>
    </location>
</feature>
<dbReference type="SUPFAM" id="SSF48317">
    <property type="entry name" value="Acid phosphatase/Vanadium-dependent haloperoxidase"/>
    <property type="match status" value="1"/>
</dbReference>
<dbReference type="Proteomes" id="UP000077407">
    <property type="component" value="Unassembled WGS sequence"/>
</dbReference>
<proteinExistence type="predicted"/>
<dbReference type="GO" id="GO:0050380">
    <property type="term" value="F:undecaprenyl-diphosphatase activity"/>
    <property type="evidence" value="ECO:0007669"/>
    <property type="project" value="UniProtKB-EC"/>
</dbReference>
<organism evidence="3 4">
    <name type="scientific">Clostridium ljungdahlii</name>
    <dbReference type="NCBI Taxonomy" id="1538"/>
    <lineage>
        <taxon>Bacteria</taxon>
        <taxon>Bacillati</taxon>
        <taxon>Bacillota</taxon>
        <taxon>Clostridia</taxon>
        <taxon>Eubacteriales</taxon>
        <taxon>Clostridiaceae</taxon>
        <taxon>Clostridium</taxon>
    </lineage>
</organism>
<dbReference type="InterPro" id="IPR033879">
    <property type="entry name" value="UPP_Pase"/>
</dbReference>
<dbReference type="InterPro" id="IPR000326">
    <property type="entry name" value="PAP2/HPO"/>
</dbReference>
<dbReference type="Gene3D" id="1.20.144.10">
    <property type="entry name" value="Phosphatidic acid phosphatase type 2/haloperoxidase"/>
    <property type="match status" value="1"/>
</dbReference>
<keyword evidence="1" id="KW-0812">Transmembrane</keyword>
<keyword evidence="3" id="KW-0378">Hydrolase</keyword>
<evidence type="ECO:0000313" key="4">
    <source>
        <dbReference type="Proteomes" id="UP000077407"/>
    </source>
</evidence>
<gene>
    <name evidence="3" type="primary">bcrC_2</name>
    <name evidence="3" type="ORF">WY13_01208</name>
</gene>